<dbReference type="RefSeq" id="WP_133582141.1">
    <property type="nucleotide sequence ID" value="NZ_SNYJ01000024.1"/>
</dbReference>
<dbReference type="OrthoDB" id="9776649at2"/>
<keyword evidence="1" id="KW-0175">Coiled coil</keyword>
<dbReference type="InterPro" id="IPR027417">
    <property type="entry name" value="P-loop_NTPase"/>
</dbReference>
<name>A0A4R6TQ52_9BACI</name>
<evidence type="ECO:0000256" key="2">
    <source>
        <dbReference type="SAM" id="MobiDB-lite"/>
    </source>
</evidence>
<comment type="caution">
    <text evidence="3">The sequence shown here is derived from an EMBL/GenBank/DDBJ whole genome shotgun (WGS) entry which is preliminary data.</text>
</comment>
<dbReference type="SUPFAM" id="SSF52540">
    <property type="entry name" value="P-loop containing nucleoside triphosphate hydrolases"/>
    <property type="match status" value="1"/>
</dbReference>
<gene>
    <name evidence="3" type="ORF">EV213_12455</name>
</gene>
<feature type="region of interest" description="Disordered" evidence="2">
    <location>
        <begin position="578"/>
        <end position="600"/>
    </location>
</feature>
<accession>A0A4R6TQ52</accession>
<dbReference type="Proteomes" id="UP000295632">
    <property type="component" value="Unassembled WGS sequence"/>
</dbReference>
<dbReference type="EMBL" id="SNYJ01000024">
    <property type="protein sequence ID" value="TDQ34637.1"/>
    <property type="molecule type" value="Genomic_DNA"/>
</dbReference>
<feature type="coiled-coil region" evidence="1">
    <location>
        <begin position="844"/>
        <end position="923"/>
    </location>
</feature>
<feature type="coiled-coil region" evidence="1">
    <location>
        <begin position="786"/>
        <end position="820"/>
    </location>
</feature>
<organism evidence="3 4">
    <name type="scientific">Aureibacillus halotolerans</name>
    <dbReference type="NCBI Taxonomy" id="1508390"/>
    <lineage>
        <taxon>Bacteria</taxon>
        <taxon>Bacillati</taxon>
        <taxon>Bacillota</taxon>
        <taxon>Bacilli</taxon>
        <taxon>Bacillales</taxon>
        <taxon>Bacillaceae</taxon>
        <taxon>Aureibacillus</taxon>
    </lineage>
</organism>
<keyword evidence="4" id="KW-1185">Reference proteome</keyword>
<dbReference type="InterPro" id="IPR013496">
    <property type="entry name" value="CHP02680"/>
</dbReference>
<reference evidence="3 4" key="1">
    <citation type="submission" date="2019-03" db="EMBL/GenBank/DDBJ databases">
        <title>Genomic Encyclopedia of Type Strains, Phase IV (KMG-IV): sequencing the most valuable type-strain genomes for metagenomic binning, comparative biology and taxonomic classification.</title>
        <authorList>
            <person name="Goeker M."/>
        </authorList>
    </citation>
    <scope>NUCLEOTIDE SEQUENCE [LARGE SCALE GENOMIC DNA]</scope>
    <source>
        <strain evidence="3 4">DSM 28697</strain>
    </source>
</reference>
<feature type="region of interest" description="Disordered" evidence="2">
    <location>
        <begin position="350"/>
        <end position="371"/>
    </location>
</feature>
<evidence type="ECO:0000256" key="1">
    <source>
        <dbReference type="SAM" id="Coils"/>
    </source>
</evidence>
<evidence type="ECO:0000313" key="4">
    <source>
        <dbReference type="Proteomes" id="UP000295632"/>
    </source>
</evidence>
<dbReference type="Gene3D" id="3.40.50.300">
    <property type="entry name" value="P-loop containing nucleotide triphosphate hydrolases"/>
    <property type="match status" value="2"/>
</dbReference>
<sequence>MRAEQRWQMNRAGLFNFWYYDEETFDFADGKLLLRGSNGSGKSVTMQSLLPVLLDGRKTPDRLDPFGSKARRMEDYLLGEKDVVNRDERTGYLFLEYKRKSTEQYITTGIGLQAKRHKPMKFWGFVITDNRRIGHHFELYNETTEGGERKKIPLSRIELENRIADGGTVVQTAEEYKNLVNRHIFGFQSSEAFDELIKLLIQIRSPKLSKEYKPTAIYDILEAALPALTDDDLRHLSDTIEQMDETRQHMEQLERELSALGKINQKYTQYNQRQLADQVSEFLKAKRRLAKEERELEELANNQSSLEQEITDLTASISTLDQQRETLEKQEHRLRSHKVWQMEKELAEEQQQLKERKHRVKQLQQKEEEKRRQELAAKERIRTLEAEGATVEHDAVRQLEDLEGSALEASFSGHANNAAAYNNDTAFDFMLWDQEASTHQAFLSEAEEALRLLEDEKGKAAAKRLELNDVQIAMEKKQDDKKAWLDTFDAEKEKQIELIRQWMDTSPQIQKEGEEAFRQSTRHVYQLFEEAEYNNVLQPFQKAIEPLVDAQKTTVAEMDVALKENGLKQNALTEELNAWKKKKDPEPERSPAVRASRSRLKDTGTAFEPLWATVEFQDDVPEEHRIRIEAALEDMGMLDALVTATDRVTVEHDRVLIPNPQLLSHTLADYLKPSLHADSSLPVERVANVLQSILIGDEGGGITSISESGAYEIGLEKGHALPLDHVRFIGRTARERYKQQQIAALQNDLDLLVDEARSLDERKVEAASLVKHLQSHLSRFPSGKDLVEIWRQLEKVQIELDQLNNRITDLANQSRALDKEVQARHQHIQSITEDHEIELTFAGYRAAKEAMIIYLRELQELKRLKSQLENVKQRSADVVIRLEELMEDVDELKGELNEEEDRVQRINLNVTQLEEQLQKAGADDIRRQIKQVMTDKTSTEQLLQTKRSDFSSKETELRYSKTSLGQKQKDVDFSQKFALLWTDTVRAEGKRGFVLPEEDWDDVDQVARTIGQAFGEAAKKDKSVVENQLTSAFYEQQTTLVEFRMQLFQHAADMPTWKNEALTEEQERLLEVWKEKASRRIVELDMRGQQVSPYVVEQKVEEHREQQKDILDEADRALYEEILFKSVGMKLRSRIQRAEKWAKDMDKLMGNRNISSGIVFSIRWRPRTADVEEEMDTRDLVHLLKQDANLLKEEDLDRITAHFRSKINRAKEWIEEQGEGQTLLQVLKEVLDYRKWFSFELSFQRTNEPVRELSNNQFFKFSGGEKALAMYIPLLTACYSRYQEASDHAPYIISLDEAFAGVDENNIREMFEVVEQLGFDYIMNSQVLWGDYDTVSALSVYELLRAKNAQFVSLLHYHWNGHRLAMKEDSPAFIQAET</sequence>
<evidence type="ECO:0000313" key="3">
    <source>
        <dbReference type="EMBL" id="TDQ34637.1"/>
    </source>
</evidence>
<dbReference type="NCBIfam" id="TIGR02680">
    <property type="entry name" value="TIGR02680 family protein"/>
    <property type="match status" value="1"/>
</dbReference>
<protein>
    <submittedName>
        <fullName evidence="3">Uncharacterized protein (TIGR02680 family)</fullName>
    </submittedName>
</protein>
<proteinExistence type="predicted"/>
<dbReference type="Pfam" id="PF13558">
    <property type="entry name" value="SbcC_Walker_B"/>
    <property type="match status" value="1"/>
</dbReference>